<dbReference type="GO" id="GO:0005975">
    <property type="term" value="P:carbohydrate metabolic process"/>
    <property type="evidence" value="ECO:0007669"/>
    <property type="project" value="InterPro"/>
</dbReference>
<gene>
    <name evidence="8" type="ORF">AARAC_004419</name>
</gene>
<feature type="domain" description="Alpha-L-rhamnosidase concanavalin-like" evidence="4">
    <location>
        <begin position="356"/>
        <end position="458"/>
    </location>
</feature>
<dbReference type="InterPro" id="IPR035396">
    <property type="entry name" value="Bac_rhamnosid6H"/>
</dbReference>
<sequence>MEFTRCGIHGFHEVIGIDTDEIRFFWALHADYEYARQTAYRIVVSTDRDNLESRGVCWDSGRVESDAQRNIKCTPNQPFQSTTFHYWTVTVWDENDIPCESPVNEFYTSYPRSSGLLPPYSMNQTYMPHSSLIFRTWFEDEPNRWKAVWVGDGGDKPIYLRKSIQLARQPSRVVVFASGLGHFNLTVNGKAASDHVLDPGWTNYHRSVQYVGYDLTSQWQQGENVLGAHVGNGFYAGDQGDRFFWPTYEDNTFVRYGNELCFFAEVHLHYADGSHETIVSDPTWKVRKSATTLANIYASENLDRRLYPTGWDSPGFDDADWSPAKPLTGPRGKLSYQSQPPVVLHNTFHPIKRQVTRPGVIVYDLGQNSSIMVQLEVSGPSASEVIVRYAETLGNNGEVFMPDPLFKEFEHNVYSKIILTGEGRETWTPDFCFTSARYVQVEGVSDSDSDNLPTIHSLSARHVSSAARQLGHLKTDKEDVNGLINACYWTFASNIFSYHTDCPQIEKFGWLEVTSLLAPATQYIRDMEAVYTKILDDIIDAQEPNGLVPTMAPEIRYMCGPLHDTITWGCAVCFLPELIKRYYGSTHVYSKIYQPCVRYMEYMKTKERKGGLIEHGLGDWGYDIAFGNHQANIETAVYYRCLCNVAMMAKELGLTEDVALYEAWAARIYDVYNSHLLVSDKTEYPYAFYTSLDNPGVHDRTMVNQALALQFGLVPAEYRSDVIQAFVAAVEESGPRIRAGEIGLKYVWSTFAEAEVDRPDLVLAMARQEEHPSYMRFIRRGETTLSEFWQDACRSKCHDMLGTIYEWFYAAVLGVQPIGDAYRTWTLRPPFRSEFDFVEGEVDCPYGLIRVCFDRKQTEGTSAQLEVTVPTSTVCTLQLPSNGSVAQIQRNGGQELKKVHPVVREVLRISLSAKEYKILHDHAVRRAPVKVQSKLPSPSRYEAIVRSKNKYNEAALRASIRVFLVSGALLKFVDWALARIRGDLSKKKAQTSFLRSPNFRLSASFSLVLLFHRLLHRFFTRLRANLRTDEAQPFRNRNPRVSKALTSRYAPAVGASLALFGLGICPQNQLRLTAAIWIATRSLEFLFNAIDEKGWLENRPAWFGSWLLMPLSCAQLFHAFIFDREATPKWLGNVIFRLSPGYIPDRPESLPAEFSWPGKEDVVDSLATIANLRWPAFVSPILHPGDLNTLPSSVKSISPITGPAHPSISSLSCALLHSSSPSCSTAFLHNILLSVPRLARFVTTVTLALSVLKFKKLMANPITSINNLSKKIITLTAVLSASVGSAWGSICLWNSLFPRSVLPTKRFFLSGALAGMPFAFLANSRSVFTYFFRAAVDSAWKTGVKRGLWKGWKGGDLFILVLSWALMNSILESRPNAVQGRGVRKALAWMNGEGFVDPVEVAAKRKLKKAKKAETEH</sequence>
<evidence type="ECO:0000259" key="4">
    <source>
        <dbReference type="Pfam" id="PF05592"/>
    </source>
</evidence>
<keyword evidence="9" id="KW-1185">Reference proteome</keyword>
<dbReference type="STRING" id="656916.A0A2G7FU10"/>
<dbReference type="GO" id="GO:0030596">
    <property type="term" value="F:alpha-L-rhamnosidase activity"/>
    <property type="evidence" value="ECO:0007669"/>
    <property type="project" value="UniProtKB-EC"/>
</dbReference>
<dbReference type="EC" id="3.2.1.40" evidence="2"/>
<dbReference type="InterPro" id="IPR012341">
    <property type="entry name" value="6hp_glycosidase-like_sf"/>
</dbReference>
<dbReference type="Gene3D" id="1.50.10.10">
    <property type="match status" value="1"/>
</dbReference>
<dbReference type="InterPro" id="IPR013783">
    <property type="entry name" value="Ig-like_fold"/>
</dbReference>
<dbReference type="Gene3D" id="2.60.40.10">
    <property type="entry name" value="Immunoglobulins"/>
    <property type="match status" value="1"/>
</dbReference>
<dbReference type="InterPro" id="IPR008928">
    <property type="entry name" value="6-hairpin_glycosidase_sf"/>
</dbReference>
<evidence type="ECO:0000259" key="7">
    <source>
        <dbReference type="Pfam" id="PF17390"/>
    </source>
</evidence>
<dbReference type="Pfam" id="PF05592">
    <property type="entry name" value="Bac_rhamnosid"/>
    <property type="match status" value="1"/>
</dbReference>
<keyword evidence="3" id="KW-0378">Hydrolase</keyword>
<dbReference type="Proteomes" id="UP000231358">
    <property type="component" value="Unassembled WGS sequence"/>
</dbReference>
<organism evidence="8 9">
    <name type="scientific">Aspergillus arachidicola</name>
    <dbReference type="NCBI Taxonomy" id="656916"/>
    <lineage>
        <taxon>Eukaryota</taxon>
        <taxon>Fungi</taxon>
        <taxon>Dikarya</taxon>
        <taxon>Ascomycota</taxon>
        <taxon>Pezizomycotina</taxon>
        <taxon>Eurotiomycetes</taxon>
        <taxon>Eurotiomycetidae</taxon>
        <taxon>Eurotiales</taxon>
        <taxon>Aspergillaceae</taxon>
        <taxon>Aspergillus</taxon>
        <taxon>Aspergillus subgen. Circumdati</taxon>
    </lineage>
</organism>
<dbReference type="InterPro" id="IPR008902">
    <property type="entry name" value="Rhamnosid_concanavalin"/>
</dbReference>
<dbReference type="Gene3D" id="2.60.420.10">
    <property type="entry name" value="Maltose phosphorylase, domain 3"/>
    <property type="match status" value="1"/>
</dbReference>
<dbReference type="Pfam" id="PF17390">
    <property type="entry name" value="Bac_rhamnosid_C"/>
    <property type="match status" value="1"/>
</dbReference>
<dbReference type="Pfam" id="PF17389">
    <property type="entry name" value="Bac_rhamnosid6H"/>
    <property type="match status" value="1"/>
</dbReference>
<dbReference type="Gene3D" id="2.60.120.260">
    <property type="entry name" value="Galactose-binding domain-like"/>
    <property type="match status" value="2"/>
</dbReference>
<dbReference type="Pfam" id="PF08531">
    <property type="entry name" value="Bac_rhamnosid_N"/>
    <property type="match status" value="1"/>
</dbReference>
<dbReference type="InterPro" id="IPR035398">
    <property type="entry name" value="Bac_rhamnosid_C"/>
</dbReference>
<dbReference type="PANTHER" id="PTHR33307:SF11">
    <property type="entry name" value="ALPHA-L-RHAMNOSIDASE"/>
    <property type="match status" value="1"/>
</dbReference>
<feature type="domain" description="Alpha-L-rhamnosidase six-hairpin glycosidase" evidence="6">
    <location>
        <begin position="468"/>
        <end position="812"/>
    </location>
</feature>
<dbReference type="Pfam" id="PF25788">
    <property type="entry name" value="Ig_Rha78A_N"/>
    <property type="match status" value="1"/>
</dbReference>
<reference evidence="8 9" key="1">
    <citation type="submission" date="2017-05" db="EMBL/GenBank/DDBJ databases">
        <title>Genome sequence for an aflatoxigenic pathogen of Argentinian peanut, Aspergillus arachidicola.</title>
        <authorList>
            <person name="Moore G."/>
            <person name="Beltz S.B."/>
            <person name="Mack B.M."/>
        </authorList>
    </citation>
    <scope>NUCLEOTIDE SEQUENCE [LARGE SCALE GENOMIC DNA]</scope>
    <source>
        <strain evidence="8 9">CBS 117610</strain>
    </source>
</reference>
<evidence type="ECO:0000313" key="9">
    <source>
        <dbReference type="Proteomes" id="UP000231358"/>
    </source>
</evidence>
<dbReference type="InterPro" id="IPR016007">
    <property type="entry name" value="Alpha_rhamnosid"/>
</dbReference>
<dbReference type="SUPFAM" id="SSF48208">
    <property type="entry name" value="Six-hairpin glycosidases"/>
    <property type="match status" value="1"/>
</dbReference>
<evidence type="ECO:0000256" key="1">
    <source>
        <dbReference type="ARBA" id="ARBA00001445"/>
    </source>
</evidence>
<protein>
    <recommendedName>
        <fullName evidence="2">alpha-L-rhamnosidase</fullName>
        <ecNumber evidence="2">3.2.1.40</ecNumber>
    </recommendedName>
</protein>
<name>A0A2G7FU10_9EURO</name>
<dbReference type="InterPro" id="IPR013737">
    <property type="entry name" value="Bac_rhamnosid_N"/>
</dbReference>
<evidence type="ECO:0000256" key="3">
    <source>
        <dbReference type="ARBA" id="ARBA00022801"/>
    </source>
</evidence>
<proteinExistence type="predicted"/>
<comment type="caution">
    <text evidence="8">The sequence shown here is derived from an EMBL/GenBank/DDBJ whole genome shotgun (WGS) entry which is preliminary data.</text>
</comment>
<evidence type="ECO:0000259" key="5">
    <source>
        <dbReference type="Pfam" id="PF08531"/>
    </source>
</evidence>
<comment type="catalytic activity">
    <reaction evidence="1">
        <text>Hydrolysis of terminal non-reducing alpha-L-rhamnose residues in alpha-L-rhamnosides.</text>
        <dbReference type="EC" id="3.2.1.40"/>
    </reaction>
</comment>
<feature type="domain" description="Bacterial alpha-L-rhamnosidase N-terminal" evidence="5">
    <location>
        <begin position="169"/>
        <end position="345"/>
    </location>
</feature>
<dbReference type="PANTHER" id="PTHR33307">
    <property type="entry name" value="ALPHA-RHAMNOSIDASE (EUROFUNG)"/>
    <property type="match status" value="1"/>
</dbReference>
<evidence type="ECO:0000313" key="8">
    <source>
        <dbReference type="EMBL" id="PIG84043.1"/>
    </source>
</evidence>
<evidence type="ECO:0000256" key="2">
    <source>
        <dbReference type="ARBA" id="ARBA00012652"/>
    </source>
</evidence>
<evidence type="ECO:0000259" key="6">
    <source>
        <dbReference type="Pfam" id="PF17389"/>
    </source>
</evidence>
<dbReference type="EMBL" id="NEXV01000412">
    <property type="protein sequence ID" value="PIG84043.1"/>
    <property type="molecule type" value="Genomic_DNA"/>
</dbReference>
<accession>A0A2G7FU10</accession>
<feature type="domain" description="Alpha-L-rhamnosidase C-terminal" evidence="7">
    <location>
        <begin position="814"/>
        <end position="885"/>
    </location>
</feature>